<comment type="pathway">
    <text evidence="3">Carbohydrate degradation.</text>
</comment>
<keyword evidence="9" id="KW-1185">Reference proteome</keyword>
<dbReference type="PANTHER" id="PTHR31209:SF4">
    <property type="entry name" value="2,3-BISPHOSPHOGLYCERATE-INDEPENDENT PHOSPHOGLYCERATE MUTASE"/>
    <property type="match status" value="1"/>
</dbReference>
<dbReference type="EC" id="5.4.2.12" evidence="8"/>
<name>A0AAW4L830_9BACT</name>
<comment type="similarity">
    <text evidence="4">Belongs to the BPG-independent phosphoglycerate mutase family. A-PGAM subfamily.</text>
</comment>
<evidence type="ECO:0000256" key="6">
    <source>
        <dbReference type="ARBA" id="ARBA00023235"/>
    </source>
</evidence>
<comment type="catalytic activity">
    <reaction evidence="1">
        <text>(2R)-2-phosphoglycerate = (2R)-3-phosphoglycerate</text>
        <dbReference type="Rhea" id="RHEA:15901"/>
        <dbReference type="ChEBI" id="CHEBI:58272"/>
        <dbReference type="ChEBI" id="CHEBI:58289"/>
        <dbReference type="EC" id="5.4.2.12"/>
    </reaction>
</comment>
<gene>
    <name evidence="8" type="ORF">KI809_09135</name>
</gene>
<evidence type="ECO:0000313" key="9">
    <source>
        <dbReference type="Proteomes" id="UP000811899"/>
    </source>
</evidence>
<evidence type="ECO:0000256" key="3">
    <source>
        <dbReference type="ARBA" id="ARBA00004921"/>
    </source>
</evidence>
<dbReference type="InterPro" id="IPR017850">
    <property type="entry name" value="Alkaline_phosphatase_core_sf"/>
</dbReference>
<dbReference type="Pfam" id="PF01676">
    <property type="entry name" value="Metalloenzyme"/>
    <property type="match status" value="1"/>
</dbReference>
<dbReference type="Proteomes" id="UP000811899">
    <property type="component" value="Unassembled WGS sequence"/>
</dbReference>
<dbReference type="InterPro" id="IPR004456">
    <property type="entry name" value="Pglycerate_mutase_ApgM"/>
</dbReference>
<dbReference type="Gene3D" id="3.40.720.10">
    <property type="entry name" value="Alkaline Phosphatase, subunit A"/>
    <property type="match status" value="1"/>
</dbReference>
<keyword evidence="5" id="KW-0324">Glycolysis</keyword>
<evidence type="ECO:0000256" key="2">
    <source>
        <dbReference type="ARBA" id="ARBA00002315"/>
    </source>
</evidence>
<dbReference type="GO" id="GO:0004619">
    <property type="term" value="F:phosphoglycerate mutase activity"/>
    <property type="evidence" value="ECO:0007669"/>
    <property type="project" value="UniProtKB-EC"/>
</dbReference>
<dbReference type="GO" id="GO:0046872">
    <property type="term" value="F:metal ion binding"/>
    <property type="evidence" value="ECO:0007669"/>
    <property type="project" value="InterPro"/>
</dbReference>
<dbReference type="PIRSF" id="PIRSF006392">
    <property type="entry name" value="IPGAM_arch"/>
    <property type="match status" value="1"/>
</dbReference>
<comment type="function">
    <text evidence="2">Catalyzes the interconversion of 2-phosphoglycerate and 3-phosphoglycerate.</text>
</comment>
<comment type="caution">
    <text evidence="8">The sequence shown here is derived from an EMBL/GenBank/DDBJ whole genome shotgun (WGS) entry which is preliminary data.</text>
</comment>
<dbReference type="NCBIfam" id="TIGR02535">
    <property type="entry name" value="hyp_Hser_kinase"/>
    <property type="match status" value="1"/>
</dbReference>
<dbReference type="EMBL" id="JAHCVJ010000003">
    <property type="protein sequence ID" value="MBT0664461.1"/>
    <property type="molecule type" value="Genomic_DNA"/>
</dbReference>
<reference evidence="8 9" key="1">
    <citation type="submission" date="2021-05" db="EMBL/GenBank/DDBJ databases">
        <title>The draft genome of Geobacter pelophilus DSM 12255.</title>
        <authorList>
            <person name="Xu Z."/>
            <person name="Masuda Y."/>
            <person name="Itoh H."/>
            <person name="Senoo K."/>
        </authorList>
    </citation>
    <scope>NUCLEOTIDE SEQUENCE [LARGE SCALE GENOMIC DNA]</scope>
    <source>
        <strain evidence="8 9">DSM 12255</strain>
    </source>
</reference>
<organism evidence="8 9">
    <name type="scientific">Geoanaerobacter pelophilus</name>
    <dbReference type="NCBI Taxonomy" id="60036"/>
    <lineage>
        <taxon>Bacteria</taxon>
        <taxon>Pseudomonadati</taxon>
        <taxon>Thermodesulfobacteriota</taxon>
        <taxon>Desulfuromonadia</taxon>
        <taxon>Geobacterales</taxon>
        <taxon>Geobacteraceae</taxon>
        <taxon>Geoanaerobacter</taxon>
    </lineage>
</organism>
<evidence type="ECO:0000256" key="1">
    <source>
        <dbReference type="ARBA" id="ARBA00000370"/>
    </source>
</evidence>
<keyword evidence="6 8" id="KW-0413">Isomerase</keyword>
<evidence type="ECO:0000259" key="7">
    <source>
        <dbReference type="Pfam" id="PF01676"/>
    </source>
</evidence>
<evidence type="ECO:0000256" key="4">
    <source>
        <dbReference type="ARBA" id="ARBA00005524"/>
    </source>
</evidence>
<evidence type="ECO:0000313" key="8">
    <source>
        <dbReference type="EMBL" id="MBT0664461.1"/>
    </source>
</evidence>
<protein>
    <submittedName>
        <fullName evidence="8">Cofactor-independent phosphoglycerate mutase</fullName>
        <ecNumber evidence="8">5.4.2.12</ecNumber>
    </submittedName>
</protein>
<feature type="domain" description="Metalloenzyme" evidence="7">
    <location>
        <begin position="1"/>
        <end position="395"/>
    </location>
</feature>
<dbReference type="GO" id="GO:0006096">
    <property type="term" value="P:glycolytic process"/>
    <property type="evidence" value="ECO:0007669"/>
    <property type="project" value="UniProtKB-KW"/>
</dbReference>
<accession>A0AAW4L830</accession>
<dbReference type="InterPro" id="IPR023665">
    <property type="entry name" value="ApgAM_prokaryotes"/>
</dbReference>
<dbReference type="NCBIfam" id="NF003242">
    <property type="entry name" value="PRK04200.1"/>
    <property type="match status" value="1"/>
</dbReference>
<dbReference type="Pfam" id="PF10143">
    <property type="entry name" value="PhosphMutase"/>
    <property type="match status" value="1"/>
</dbReference>
<dbReference type="RefSeq" id="WP_214171236.1">
    <property type="nucleotide sequence ID" value="NZ_JAHCVJ010000003.1"/>
</dbReference>
<dbReference type="Gene3D" id="3.30.70.2130">
    <property type="entry name" value="Metalloenzyme domain"/>
    <property type="match status" value="1"/>
</dbReference>
<dbReference type="AlphaFoldDB" id="A0AAW4L830"/>
<dbReference type="InterPro" id="IPR006124">
    <property type="entry name" value="Metalloenzyme"/>
</dbReference>
<dbReference type="SUPFAM" id="SSF53649">
    <property type="entry name" value="Alkaline phosphatase-like"/>
    <property type="match status" value="1"/>
</dbReference>
<dbReference type="InterPro" id="IPR042253">
    <property type="entry name" value="Pglycerate_mutase_ApgM_sf"/>
</dbReference>
<dbReference type="CDD" id="cd16011">
    <property type="entry name" value="iPGM_like"/>
    <property type="match status" value="1"/>
</dbReference>
<evidence type="ECO:0000256" key="5">
    <source>
        <dbReference type="ARBA" id="ARBA00023152"/>
    </source>
</evidence>
<dbReference type="PANTHER" id="PTHR31209">
    <property type="entry name" value="COFACTOR-INDEPENDENT PHOSPHOGLYCERATE MUTASE"/>
    <property type="match status" value="1"/>
</dbReference>
<sequence>MKHIVLLGDGMSDEKLPQLGNKTPLQAANTPNMDFMARRGKLGTARTVPPGFSPGSDVANLSVFGYNPQTCYSGRSPLEAASMGVELAPDDVAFRVNLVNLSPRGNRMIMQDYSAGHISTEEGGELIEALKAETAGDEFQFHPGVGYRHLLVWRGGKVDLITVPPHDITGKDILPHLPQGEGAKRLIELMNTSQMVFFNHPQYRKRVDAGKVPANSIWLWGQGKRPTMVPFRQKFGLTGAVISAVDLIRGIGVCAGLEIIKVPGATGYIDTNYRGKAEAALDALERHDFVYLHVEAPDEASHSGNLEHKMKAIEDFDAQIVGPILEGVKKFDSYRVLCTPDHPTPVARMTHTSDPVPFVLYSGENQENPAVAGYDEDSAKATSLELKEGFRLMEMLLQG</sequence>
<proteinExistence type="inferred from homology"/>
<dbReference type="NCBIfam" id="TIGR00306">
    <property type="entry name" value="apgM"/>
    <property type="match status" value="1"/>
</dbReference>